<feature type="compositionally biased region" description="Acidic residues" evidence="1">
    <location>
        <begin position="653"/>
        <end position="666"/>
    </location>
</feature>
<dbReference type="EMBL" id="JAEOAQ010000007">
    <property type="protein sequence ID" value="KAG5417335.1"/>
    <property type="molecule type" value="Genomic_DNA"/>
</dbReference>
<feature type="region of interest" description="Disordered" evidence="1">
    <location>
        <begin position="205"/>
        <end position="270"/>
    </location>
</feature>
<evidence type="ECO:0000256" key="1">
    <source>
        <dbReference type="SAM" id="MobiDB-lite"/>
    </source>
</evidence>
<dbReference type="AlphaFoldDB" id="A0A8H8D9Y0"/>
<feature type="region of interest" description="Disordered" evidence="1">
    <location>
        <begin position="648"/>
        <end position="680"/>
    </location>
</feature>
<dbReference type="RefSeq" id="XP_067546451.1">
    <property type="nucleotide sequence ID" value="XM_067694095.1"/>
</dbReference>
<organism evidence="3 4">
    <name type="scientific">Candida metapsilosis</name>
    <dbReference type="NCBI Taxonomy" id="273372"/>
    <lineage>
        <taxon>Eukaryota</taxon>
        <taxon>Fungi</taxon>
        <taxon>Dikarya</taxon>
        <taxon>Ascomycota</taxon>
        <taxon>Saccharomycotina</taxon>
        <taxon>Pichiomycetes</taxon>
        <taxon>Debaryomycetaceae</taxon>
        <taxon>Candida/Lodderomyces clade</taxon>
        <taxon>Candida</taxon>
    </lineage>
</organism>
<dbReference type="PROSITE" id="PS51299">
    <property type="entry name" value="HTH_APSES"/>
    <property type="match status" value="1"/>
</dbReference>
<dbReference type="InterPro" id="IPR051642">
    <property type="entry name" value="SWI6-like"/>
</dbReference>
<protein>
    <recommendedName>
        <fullName evidence="2">HTH APSES-type domain-containing protein</fullName>
    </recommendedName>
</protein>
<sequence>MLPSVHHLTSDHTTNSVGYTLTNSASQYSSNQKPTHFPSMVSKSDKSNSTYTAMLPSIHHLTNQAITDTGGLSQRLGQSQMPQQLPFPPSAYLATPLPTSQSVFEQHHYSTHVQPPYPISSMHTQQLHQLRSPVNKQYIFTQNSPASPISPNLSPYFATQQPDHSYSPPFFPSTSFTSPPIYTTSSLQNLPARQSSLPGRHVEAFQQTEPRTPKQVQEKASANTLTDSRATDSAKITKPPDKSVRRRRRRRKSAPNTASSKNSHQKTVSSIYTRKPRQTLVFDEKAIHFPVYKDLSSLIQSNKIPATVVEQLNTSIYPSIDTKKYSTSALDAQRNFLTVFEYMVNDHWVIWDYETGFVHLTGIWKASLNAEGAAQPTASHSKADIVKLLESTPKQYQAYIKRIRGGFLKIQGTWLPYKLCKILARRFCYHIRFALIPIFGADFPEECLHPNDPGYGELRLDELQNYQHGNLPETEKVKDLSCDSRQPGETKTTTTASFVGQLPPSESQQVACLASPVRMSSSGFAKGENVDQLPAIGTFSPVSASAKVEKDTKQYTTRPTGAEEERHQSPSDSATHYNKFGEHASTSTSSESLSSIFTQNSAAQPIIPSNVQSYNDLLDIVNASRCLQSLKREQGNLKVLKTPIESCSQSSVEWEEEETDDELDEAPQEHPSRKEVDTNDDGISSILIAAELNKSFAYNSNLRTSISIKDLTT</sequence>
<proteinExistence type="predicted"/>
<dbReference type="InterPro" id="IPR003163">
    <property type="entry name" value="Tscrpt_reg_HTH_APSES-type"/>
</dbReference>
<dbReference type="Gene3D" id="3.10.260.10">
    <property type="entry name" value="Transcription regulator HTH, APSES-type DNA-binding domain"/>
    <property type="match status" value="1"/>
</dbReference>
<dbReference type="GO" id="GO:0003677">
    <property type="term" value="F:DNA binding"/>
    <property type="evidence" value="ECO:0007669"/>
    <property type="project" value="InterPro"/>
</dbReference>
<feature type="region of interest" description="Disordered" evidence="1">
    <location>
        <begin position="543"/>
        <end position="592"/>
    </location>
</feature>
<comment type="caution">
    <text evidence="3">The sequence shown here is derived from an EMBL/GenBank/DDBJ whole genome shotgun (WGS) entry which is preliminary data.</text>
</comment>
<evidence type="ECO:0000313" key="4">
    <source>
        <dbReference type="Proteomes" id="UP000669133"/>
    </source>
</evidence>
<accession>A0A8H8D9Y0</accession>
<feature type="compositionally biased region" description="Polar residues" evidence="1">
    <location>
        <begin position="254"/>
        <end position="270"/>
    </location>
</feature>
<feature type="region of interest" description="Disordered" evidence="1">
    <location>
        <begin position="142"/>
        <end position="172"/>
    </location>
</feature>
<feature type="compositionally biased region" description="Basic residues" evidence="1">
    <location>
        <begin position="244"/>
        <end position="253"/>
    </location>
</feature>
<keyword evidence="4" id="KW-1185">Reference proteome</keyword>
<evidence type="ECO:0000259" key="2">
    <source>
        <dbReference type="PROSITE" id="PS51299"/>
    </source>
</evidence>
<dbReference type="OrthoDB" id="5562739at2759"/>
<dbReference type="GO" id="GO:0033309">
    <property type="term" value="C:SBF transcription complex"/>
    <property type="evidence" value="ECO:0007669"/>
    <property type="project" value="TreeGrafter"/>
</dbReference>
<dbReference type="PANTHER" id="PTHR43828:SF5">
    <property type="entry name" value="TRANSCRIPTIONAL REPRESSOR XBP1"/>
    <property type="match status" value="1"/>
</dbReference>
<feature type="region of interest" description="Disordered" evidence="1">
    <location>
        <begin position="25"/>
        <end position="46"/>
    </location>
</feature>
<feature type="compositionally biased region" description="Polar residues" evidence="1">
    <location>
        <begin position="205"/>
        <end position="228"/>
    </location>
</feature>
<reference evidence="3 4" key="1">
    <citation type="submission" date="2020-12" db="EMBL/GenBank/DDBJ databases">
        <title>Effect of drift, selection, and recombination on the evolution of hybrid genomes in Candida yeast pathogens.</title>
        <authorList>
            <person name="Mixao V."/>
            <person name="Ksiezopolska E."/>
            <person name="Saus E."/>
            <person name="Boekhout T."/>
            <person name="Gacser A."/>
            <person name="Gabaldon T."/>
        </authorList>
    </citation>
    <scope>NUCLEOTIDE SEQUENCE [LARGE SCALE GENOMIC DNA]</scope>
    <source>
        <strain evidence="3 4">BP57</strain>
    </source>
</reference>
<feature type="compositionally biased region" description="Polar residues" evidence="1">
    <location>
        <begin position="25"/>
        <end position="34"/>
    </location>
</feature>
<name>A0A8H8D9Y0_9ASCO</name>
<feature type="compositionally biased region" description="Basic and acidic residues" evidence="1">
    <location>
        <begin position="667"/>
        <end position="677"/>
    </location>
</feature>
<dbReference type="GeneID" id="93653597"/>
<evidence type="ECO:0000313" key="3">
    <source>
        <dbReference type="EMBL" id="KAG5417335.1"/>
    </source>
</evidence>
<feature type="compositionally biased region" description="Polar residues" evidence="1">
    <location>
        <begin position="142"/>
        <end position="164"/>
    </location>
</feature>
<dbReference type="SUPFAM" id="SSF54616">
    <property type="entry name" value="DNA-binding domain of Mlu1-box binding protein MBP1"/>
    <property type="match status" value="1"/>
</dbReference>
<dbReference type="GO" id="GO:0030907">
    <property type="term" value="C:MBF transcription complex"/>
    <property type="evidence" value="ECO:0007669"/>
    <property type="project" value="TreeGrafter"/>
</dbReference>
<dbReference type="InterPro" id="IPR036887">
    <property type="entry name" value="HTH_APSES_sf"/>
</dbReference>
<dbReference type="GO" id="GO:0000981">
    <property type="term" value="F:DNA-binding transcription factor activity, RNA polymerase II-specific"/>
    <property type="evidence" value="ECO:0007669"/>
    <property type="project" value="UniProtKB-ARBA"/>
</dbReference>
<feature type="domain" description="HTH APSES-type" evidence="2">
    <location>
        <begin position="326"/>
        <end position="450"/>
    </location>
</feature>
<gene>
    <name evidence="3" type="ORF">I9W82_004968</name>
</gene>
<dbReference type="PANTHER" id="PTHR43828">
    <property type="entry name" value="ASPARAGINASE"/>
    <property type="match status" value="1"/>
</dbReference>
<dbReference type="Proteomes" id="UP000669133">
    <property type="component" value="Unassembled WGS sequence"/>
</dbReference>